<keyword evidence="5" id="KW-1185">Reference proteome</keyword>
<dbReference type="GO" id="GO:0006338">
    <property type="term" value="P:chromatin remodeling"/>
    <property type="evidence" value="ECO:0007669"/>
    <property type="project" value="UniProtKB-ARBA"/>
</dbReference>
<feature type="compositionally biased region" description="Basic and acidic residues" evidence="2">
    <location>
        <begin position="371"/>
        <end position="388"/>
    </location>
</feature>
<dbReference type="Pfam" id="PF00385">
    <property type="entry name" value="Chromo"/>
    <property type="match status" value="1"/>
</dbReference>
<organism evidence="4 5">
    <name type="scientific">Pseudomassariella vexata</name>
    <dbReference type="NCBI Taxonomy" id="1141098"/>
    <lineage>
        <taxon>Eukaryota</taxon>
        <taxon>Fungi</taxon>
        <taxon>Dikarya</taxon>
        <taxon>Ascomycota</taxon>
        <taxon>Pezizomycotina</taxon>
        <taxon>Sordariomycetes</taxon>
        <taxon>Xylariomycetidae</taxon>
        <taxon>Amphisphaeriales</taxon>
        <taxon>Pseudomassariaceae</taxon>
        <taxon>Pseudomassariella</taxon>
    </lineage>
</organism>
<proteinExistence type="predicted"/>
<evidence type="ECO:0000256" key="2">
    <source>
        <dbReference type="SAM" id="MobiDB-lite"/>
    </source>
</evidence>
<feature type="compositionally biased region" description="Polar residues" evidence="2">
    <location>
        <begin position="265"/>
        <end position="274"/>
    </location>
</feature>
<feature type="domain" description="Chromo" evidence="3">
    <location>
        <begin position="41"/>
        <end position="81"/>
    </location>
</feature>
<feature type="region of interest" description="Disordered" evidence="2">
    <location>
        <begin position="147"/>
        <end position="449"/>
    </location>
</feature>
<dbReference type="SMART" id="SM00298">
    <property type="entry name" value="CHROMO"/>
    <property type="match status" value="1"/>
</dbReference>
<name>A0A1Y2DY56_9PEZI</name>
<dbReference type="InterPro" id="IPR023780">
    <property type="entry name" value="Chromo_domain"/>
</dbReference>
<feature type="compositionally biased region" description="Polar residues" evidence="2">
    <location>
        <begin position="434"/>
        <end position="449"/>
    </location>
</feature>
<dbReference type="InterPro" id="IPR000953">
    <property type="entry name" value="Chromo/chromo_shadow_dom"/>
</dbReference>
<dbReference type="Gene3D" id="2.40.50.40">
    <property type="match status" value="1"/>
</dbReference>
<feature type="compositionally biased region" description="Polar residues" evidence="2">
    <location>
        <begin position="389"/>
        <end position="400"/>
    </location>
</feature>
<evidence type="ECO:0000313" key="5">
    <source>
        <dbReference type="Proteomes" id="UP000193689"/>
    </source>
</evidence>
<feature type="region of interest" description="Disordered" evidence="2">
    <location>
        <begin position="1"/>
        <end position="26"/>
    </location>
</feature>
<evidence type="ECO:0000259" key="3">
    <source>
        <dbReference type="PROSITE" id="PS50013"/>
    </source>
</evidence>
<sequence>MASGDDAPCKSTLFVSTSDESSDDDDISLTSAIVDAEDKEYVADGILAERPDEKRPGQLEYLIQWEDYPLDQCTWEPRENLSEGLHGQWEEQKRQVAAGNWIPFDMQLYYDAVVAESRIYAERHMRRNAKRQKLGLPLTYPFPPDFVPAPSVSTESRDGSEWSSSEDPMELDQVDPGRAAEAPSPKGIKPTIPKGTKGIPSTTAAPGQTKVGAGRAPEVRRRSASSDSPAKSAGRTGTITGYQGTARKPSLPEKAPARPAAVVNKPTNKSSSLANKFKATRTRPQPKPVLSRVAAAPVSKVNKARTRRKTLGQVMMDPTKSPKNFSSMRIMNMARKRGIELNDAAPSNPSDIPANFLLTGDQPKKSQSLNHPKEQPPKDVDEFSERPKSSTVNTTENSVPFSGPKKVQKSVRFTEDSYDSLFDEPMDIDDPQGQPDTESPASRPSATTRKLSLANYQGRSAEKSATQAVMKQVSFGSQGSQEIRVMFHGIRRGDRPWITQFQTDEKLHFRTVCTSENFLSQYFFAPPAAARESKLSGGKLEPVPVTERTALETVAKNLSRMSLGFYLTREDYSILVYPGQCEAWACLSDPASPPEVGLCYLIFGSNLSPRHHAPLSAAITAYTTGDPNAADVVKMVLNRFSFMNYSTLLPSAKVTRGQHVFFLLFWNPCRVQNVPSQDQFWNPSQGLLARIFSLWLRACQPNCRIYTNEKDGNWRRFLDSTNAGAVILHEPATKNIRKIPRLWEAVKNGAHNFWNLSSSSLDPIRGANAIGDSPDSRVAVTLPAQLKLSIIFPRGRAFLITPSFAISEPARLCMFLDWFRHKMKSAQCVLVACADFPSYLHTLALEKAYERDEFIRENSTDLMVELLASEKGLGETDVYDRVQAWKSLRALMDATHHGFGLDETSEGIRKTVWADDLIDPNDEQSLVNWYAWWSTTRLDCYRKFYVIGSSPSGIKKAHRTARIPNYTPDTINDPDAALAYLTESQEASNAAPGPASVQVAVVDAQYVFKSRILRNDNARDFKEILTELDKKCYGSFFRLFRDPIAWYNTEMMDHFQDKDMRSHFKTFRDWFAFPTRFHQKFNTFIGLFYTIETDWSGENDDRHSPRHPWLAIYRPVNAHKLYPGYAAMELLIWDCAAKDRFPDQPTIEHLLPMQKRVIDFVREEAPKRFPDYHLERIWVGGFNVPVDAEFPVDVTVMSLEEMMGNARRWLPPMEDRLQRAGWKKLIEGPAHQVPGRANDFFITAPLPFPTGSRETAGFPKCASDTLEPGRVIFHAPRGDQSGRSACTNSLHDAARMERLKDPNCMTFKYEYKEHTLAWYHDLRKEGRAYSHIHVDMWDRVFEDIRCKWTR</sequence>
<dbReference type="OrthoDB" id="436852at2759"/>
<accession>A0A1Y2DY56</accession>
<dbReference type="PROSITE" id="PS50013">
    <property type="entry name" value="CHROMO_2"/>
    <property type="match status" value="1"/>
</dbReference>
<protein>
    <recommendedName>
        <fullName evidence="3">Chromo domain-containing protein</fullName>
    </recommendedName>
</protein>
<evidence type="ECO:0000256" key="1">
    <source>
        <dbReference type="ARBA" id="ARBA00011353"/>
    </source>
</evidence>
<comment type="subunit">
    <text evidence="1">Component of the NuA4 histone acetyltransferase complex.</text>
</comment>
<dbReference type="InParanoid" id="A0A1Y2DY56"/>
<dbReference type="Proteomes" id="UP000193689">
    <property type="component" value="Unassembled WGS sequence"/>
</dbReference>
<reference evidence="4 5" key="1">
    <citation type="submission" date="2016-07" db="EMBL/GenBank/DDBJ databases">
        <title>Pervasive Adenine N6-methylation of Active Genes in Fungi.</title>
        <authorList>
            <consortium name="DOE Joint Genome Institute"/>
            <person name="Mondo S.J."/>
            <person name="Dannebaum R.O."/>
            <person name="Kuo R.C."/>
            <person name="Labutti K."/>
            <person name="Haridas S."/>
            <person name="Kuo A."/>
            <person name="Salamov A."/>
            <person name="Ahrendt S.R."/>
            <person name="Lipzen A."/>
            <person name="Sullivan W."/>
            <person name="Andreopoulos W.B."/>
            <person name="Clum A."/>
            <person name="Lindquist E."/>
            <person name="Daum C."/>
            <person name="Ramamoorthy G.K."/>
            <person name="Gryganskyi A."/>
            <person name="Culley D."/>
            <person name="Magnuson J.K."/>
            <person name="James T.Y."/>
            <person name="O'Malley M.A."/>
            <person name="Stajich J.E."/>
            <person name="Spatafora J.W."/>
            <person name="Visel A."/>
            <person name="Grigoriev I.V."/>
        </authorList>
    </citation>
    <scope>NUCLEOTIDE SEQUENCE [LARGE SCALE GENOMIC DNA]</scope>
    <source>
        <strain evidence="4 5">CBS 129021</strain>
    </source>
</reference>
<gene>
    <name evidence="4" type="ORF">BCR38DRAFT_210006</name>
</gene>
<dbReference type="GeneID" id="63770361"/>
<dbReference type="RefSeq" id="XP_040715646.1">
    <property type="nucleotide sequence ID" value="XM_040854149.1"/>
</dbReference>
<evidence type="ECO:0000313" key="4">
    <source>
        <dbReference type="EMBL" id="ORY64232.1"/>
    </source>
</evidence>
<dbReference type="EMBL" id="MCFJ01000007">
    <property type="protein sequence ID" value="ORY64232.1"/>
    <property type="molecule type" value="Genomic_DNA"/>
</dbReference>
<dbReference type="STRING" id="1141098.A0A1Y2DY56"/>
<dbReference type="SUPFAM" id="SSF54160">
    <property type="entry name" value="Chromo domain-like"/>
    <property type="match status" value="1"/>
</dbReference>
<dbReference type="CDD" id="cd18966">
    <property type="entry name" value="chromodomain"/>
    <property type="match status" value="1"/>
</dbReference>
<feature type="compositionally biased region" description="Polar residues" evidence="2">
    <location>
        <begin position="225"/>
        <end position="243"/>
    </location>
</feature>
<feature type="compositionally biased region" description="Acidic residues" evidence="2">
    <location>
        <begin position="416"/>
        <end position="430"/>
    </location>
</feature>
<comment type="caution">
    <text evidence="4">The sequence shown here is derived from an EMBL/GenBank/DDBJ whole genome shotgun (WGS) entry which is preliminary data.</text>
</comment>
<dbReference type="InterPro" id="IPR016197">
    <property type="entry name" value="Chromo-like_dom_sf"/>
</dbReference>